<dbReference type="EMBL" id="RBXL01000001">
    <property type="protein sequence ID" value="RKT46616.1"/>
    <property type="molecule type" value="Genomic_DNA"/>
</dbReference>
<dbReference type="PANTHER" id="PTHR36558:SF1">
    <property type="entry name" value="RESTRICTION ENDONUCLEASE DOMAIN-CONTAINING PROTEIN-RELATED"/>
    <property type="match status" value="1"/>
</dbReference>
<keyword evidence="3" id="KW-1185">Reference proteome</keyword>
<protein>
    <submittedName>
        <fullName evidence="2">Uma2 family endonuclease</fullName>
    </submittedName>
</protein>
<keyword evidence="2" id="KW-0378">Hydrolase</keyword>
<dbReference type="Pfam" id="PF05685">
    <property type="entry name" value="Uma2"/>
    <property type="match status" value="1"/>
</dbReference>
<evidence type="ECO:0000313" key="2">
    <source>
        <dbReference type="EMBL" id="RKT46616.1"/>
    </source>
</evidence>
<name>A0A495VB50_9GAMM</name>
<dbReference type="OrthoDB" id="9799703at2"/>
<comment type="caution">
    <text evidence="2">The sequence shown here is derived from an EMBL/GenBank/DDBJ whole genome shotgun (WGS) entry which is preliminary data.</text>
</comment>
<dbReference type="InterPro" id="IPR011335">
    <property type="entry name" value="Restrct_endonuc-II-like"/>
</dbReference>
<dbReference type="Gene3D" id="3.90.1570.10">
    <property type="entry name" value="tt1808, chain A"/>
    <property type="match status" value="1"/>
</dbReference>
<dbReference type="GO" id="GO:0004519">
    <property type="term" value="F:endonuclease activity"/>
    <property type="evidence" value="ECO:0007669"/>
    <property type="project" value="UniProtKB-KW"/>
</dbReference>
<dbReference type="InterPro" id="IPR012296">
    <property type="entry name" value="Nuclease_put_TT1808"/>
</dbReference>
<dbReference type="SUPFAM" id="SSF52980">
    <property type="entry name" value="Restriction endonuclease-like"/>
    <property type="match status" value="1"/>
</dbReference>
<evidence type="ECO:0000259" key="1">
    <source>
        <dbReference type="Pfam" id="PF05685"/>
    </source>
</evidence>
<gene>
    <name evidence="2" type="ORF">BDD21_4140</name>
</gene>
<dbReference type="AlphaFoldDB" id="A0A495VB50"/>
<keyword evidence="2" id="KW-0255">Endonuclease</keyword>
<feature type="domain" description="Putative restriction endonuclease" evidence="1">
    <location>
        <begin position="15"/>
        <end position="174"/>
    </location>
</feature>
<dbReference type="PANTHER" id="PTHR36558">
    <property type="entry name" value="GLR1098 PROTEIN"/>
    <property type="match status" value="1"/>
</dbReference>
<dbReference type="CDD" id="cd06260">
    <property type="entry name" value="DUF820-like"/>
    <property type="match status" value="1"/>
</dbReference>
<proteinExistence type="predicted"/>
<dbReference type="InterPro" id="IPR008538">
    <property type="entry name" value="Uma2"/>
</dbReference>
<dbReference type="Proteomes" id="UP000274556">
    <property type="component" value="Unassembled WGS sequence"/>
</dbReference>
<reference evidence="2 3" key="1">
    <citation type="submission" date="2018-10" db="EMBL/GenBank/DDBJ databases">
        <title>Genomic Encyclopedia of Archaeal and Bacterial Type Strains, Phase II (KMG-II): from individual species to whole genera.</title>
        <authorList>
            <person name="Goeker M."/>
        </authorList>
    </citation>
    <scope>NUCLEOTIDE SEQUENCE [LARGE SCALE GENOMIC DNA]</scope>
    <source>
        <strain evidence="2 3">DSM 235</strain>
    </source>
</reference>
<dbReference type="RefSeq" id="WP_120798702.1">
    <property type="nucleotide sequence ID" value="NZ_RBXL01000001.1"/>
</dbReference>
<sequence length="199" mass="22055">MPQAALKTGSFTYGDYCLWPEDERWELIDGEAFAMAPAPTRMHQDFVVELAAQIHPKLADSGCRVYVAPFDVRLPKHDEADARVDTVVQPDVAVICDPHKLDAKGCRGAPDWIVEILSASSAVHDQVRKRALYERHGVREYWLLHPVDRVLTIYRLGADGVYGKPDVQGLEGQTPVGVIDGLEIHWPAPESDPTMSSGD</sequence>
<organism evidence="2 3">
    <name type="scientific">Thiocapsa rosea</name>
    <dbReference type="NCBI Taxonomy" id="69360"/>
    <lineage>
        <taxon>Bacteria</taxon>
        <taxon>Pseudomonadati</taxon>
        <taxon>Pseudomonadota</taxon>
        <taxon>Gammaproteobacteria</taxon>
        <taxon>Chromatiales</taxon>
        <taxon>Chromatiaceae</taxon>
        <taxon>Thiocapsa</taxon>
    </lineage>
</organism>
<evidence type="ECO:0000313" key="3">
    <source>
        <dbReference type="Proteomes" id="UP000274556"/>
    </source>
</evidence>
<keyword evidence="2" id="KW-0540">Nuclease</keyword>
<accession>A0A495VB50</accession>